<accession>A0A8J2JI87</accession>
<comment type="caution">
    <text evidence="6">The sequence shown here is derived from an EMBL/GenBank/DDBJ whole genome shotgun (WGS) entry which is preliminary data.</text>
</comment>
<dbReference type="Proteomes" id="UP000708208">
    <property type="component" value="Unassembled WGS sequence"/>
</dbReference>
<gene>
    <name evidence="6" type="ORF">AFUS01_LOCUS10007</name>
</gene>
<comment type="catalytic activity">
    <reaction evidence="5">
        <text>glucuronate acceptor + UDP-alpha-D-glucuronate = acceptor beta-D-glucuronoside + UDP + H(+)</text>
        <dbReference type="Rhea" id="RHEA:21032"/>
        <dbReference type="ChEBI" id="CHEBI:15378"/>
        <dbReference type="ChEBI" id="CHEBI:58052"/>
        <dbReference type="ChEBI" id="CHEBI:58223"/>
        <dbReference type="ChEBI" id="CHEBI:132367"/>
        <dbReference type="ChEBI" id="CHEBI:132368"/>
        <dbReference type="EC" id="2.4.1.17"/>
    </reaction>
</comment>
<dbReference type="EC" id="2.4.1.17" evidence="5"/>
<feature type="transmembrane region" description="Helical" evidence="5">
    <location>
        <begin position="237"/>
        <end position="261"/>
    </location>
</feature>
<dbReference type="GO" id="GO:0016020">
    <property type="term" value="C:membrane"/>
    <property type="evidence" value="ECO:0007669"/>
    <property type="project" value="UniProtKB-SubCell"/>
</dbReference>
<evidence type="ECO:0000256" key="2">
    <source>
        <dbReference type="ARBA" id="ARBA00022676"/>
    </source>
</evidence>
<dbReference type="GO" id="GO:0015020">
    <property type="term" value="F:glucuronosyltransferase activity"/>
    <property type="evidence" value="ECO:0007669"/>
    <property type="project" value="UniProtKB-EC"/>
</dbReference>
<dbReference type="CDD" id="cd03784">
    <property type="entry name" value="GT1_Gtf-like"/>
    <property type="match status" value="1"/>
</dbReference>
<keyword evidence="5" id="KW-1133">Transmembrane helix</keyword>
<sequence length="282" mass="32061">MKKVDLVLLNDHFSSVYAKALPPYVIPVGGMHVKESNGTLPQNIESFLKTKDRFVYISFGSIIKVSELPPETQTILFDNVASFKDTNFLWKWEGAIPEGLPENVLAMNWFPQQDVLAHPKCKGFVTQGGAMSYQQAVFHGVPVIVVPVWGDQGHVAQVAEYHGIGIHLELIDISNGTFTVALNQLLENEMYAQNMKKASRRFKDRPMSSVDTAVWWIEYVLRHDTSHLKSPGLQQYWWQRALLDFWGVVFSLIFLCTFLFFKICKILFLRSTSVSSVKEKSS</sequence>
<dbReference type="EMBL" id="CAJVCH010073393">
    <property type="protein sequence ID" value="CAG7720745.1"/>
    <property type="molecule type" value="Genomic_DNA"/>
</dbReference>
<dbReference type="PANTHER" id="PTHR48043">
    <property type="entry name" value="EG:EG0003.4 PROTEIN-RELATED"/>
    <property type="match status" value="1"/>
</dbReference>
<keyword evidence="3 4" id="KW-0808">Transferase</keyword>
<name>A0A8J2JI87_9HEXA</name>
<evidence type="ECO:0000256" key="1">
    <source>
        <dbReference type="ARBA" id="ARBA00009995"/>
    </source>
</evidence>
<dbReference type="OrthoDB" id="5835829at2759"/>
<dbReference type="PANTHER" id="PTHR48043:SF159">
    <property type="entry name" value="EG:EG0003.4 PROTEIN-RELATED"/>
    <property type="match status" value="1"/>
</dbReference>
<dbReference type="AlphaFoldDB" id="A0A8J2JI87"/>
<comment type="subcellular location">
    <subcellularLocation>
        <location evidence="5">Membrane</location>
        <topology evidence="5">Single-pass membrane protein</topology>
    </subcellularLocation>
</comment>
<reference evidence="6" key="1">
    <citation type="submission" date="2021-06" db="EMBL/GenBank/DDBJ databases">
        <authorList>
            <person name="Hodson N. C."/>
            <person name="Mongue J. A."/>
            <person name="Jaron S. K."/>
        </authorList>
    </citation>
    <scope>NUCLEOTIDE SEQUENCE</scope>
</reference>
<keyword evidence="5" id="KW-0472">Membrane</keyword>
<dbReference type="InterPro" id="IPR002213">
    <property type="entry name" value="UDP_glucos_trans"/>
</dbReference>
<dbReference type="FunFam" id="3.40.50.2000:FF:000021">
    <property type="entry name" value="UDP-glucuronosyltransferase"/>
    <property type="match status" value="1"/>
</dbReference>
<proteinExistence type="inferred from homology"/>
<organism evidence="6 7">
    <name type="scientific">Allacma fusca</name>
    <dbReference type="NCBI Taxonomy" id="39272"/>
    <lineage>
        <taxon>Eukaryota</taxon>
        <taxon>Metazoa</taxon>
        <taxon>Ecdysozoa</taxon>
        <taxon>Arthropoda</taxon>
        <taxon>Hexapoda</taxon>
        <taxon>Collembola</taxon>
        <taxon>Symphypleona</taxon>
        <taxon>Sminthuridae</taxon>
        <taxon>Allacma</taxon>
    </lineage>
</organism>
<evidence type="ECO:0000256" key="4">
    <source>
        <dbReference type="RuleBase" id="RU003718"/>
    </source>
</evidence>
<evidence type="ECO:0000256" key="3">
    <source>
        <dbReference type="ARBA" id="ARBA00022679"/>
    </source>
</evidence>
<comment type="similarity">
    <text evidence="1 4">Belongs to the UDP-glycosyltransferase family.</text>
</comment>
<dbReference type="Pfam" id="PF00201">
    <property type="entry name" value="UDPGT"/>
    <property type="match status" value="1"/>
</dbReference>
<dbReference type="InterPro" id="IPR050271">
    <property type="entry name" value="UDP-glycosyltransferase"/>
</dbReference>
<evidence type="ECO:0000313" key="7">
    <source>
        <dbReference type="Proteomes" id="UP000708208"/>
    </source>
</evidence>
<protein>
    <recommendedName>
        <fullName evidence="5">UDP-glucuronosyltransferase</fullName>
        <ecNumber evidence="5">2.4.1.17</ecNumber>
    </recommendedName>
</protein>
<keyword evidence="7" id="KW-1185">Reference proteome</keyword>
<keyword evidence="5" id="KW-0812">Transmembrane</keyword>
<evidence type="ECO:0000313" key="6">
    <source>
        <dbReference type="EMBL" id="CAG7720745.1"/>
    </source>
</evidence>
<dbReference type="PROSITE" id="PS00375">
    <property type="entry name" value="UDPGT"/>
    <property type="match status" value="1"/>
</dbReference>
<evidence type="ECO:0000256" key="5">
    <source>
        <dbReference type="RuleBase" id="RU362059"/>
    </source>
</evidence>
<keyword evidence="2 4" id="KW-0328">Glycosyltransferase</keyword>
<dbReference type="InterPro" id="IPR035595">
    <property type="entry name" value="UDP_glycos_trans_CS"/>
</dbReference>